<evidence type="ECO:0000256" key="3">
    <source>
        <dbReference type="ARBA" id="ARBA00021907"/>
    </source>
</evidence>
<comment type="caution">
    <text evidence="14">The sequence shown here is derived from an EMBL/GenBank/DDBJ whole genome shotgun (WGS) entry which is preliminary data.</text>
</comment>
<feature type="transmembrane region" description="Helical" evidence="11">
    <location>
        <begin position="218"/>
        <end position="239"/>
    </location>
</feature>
<keyword evidence="7 11" id="KW-1133">Transmembrane helix</keyword>
<evidence type="ECO:0000256" key="8">
    <source>
        <dbReference type="ARBA" id="ARBA00023136"/>
    </source>
</evidence>
<dbReference type="PANTHER" id="PTHR47755:SF1">
    <property type="entry name" value="CELL DIVISION PROTEIN FTSX"/>
    <property type="match status" value="1"/>
</dbReference>
<gene>
    <name evidence="14" type="ORF">Q428_05545</name>
</gene>
<evidence type="ECO:0000313" key="14">
    <source>
        <dbReference type="EMBL" id="EYE88845.1"/>
    </source>
</evidence>
<evidence type="ECO:0000259" key="13">
    <source>
        <dbReference type="Pfam" id="PF18075"/>
    </source>
</evidence>
<dbReference type="STRING" id="1403537.Q428_05545"/>
<keyword evidence="9 10" id="KW-0131">Cell cycle</keyword>
<comment type="function">
    <text evidence="10">Part of the ABC transporter FtsEX involved in asymmetric cellular division facilitating the initiation of sporulation.</text>
</comment>
<dbReference type="Pfam" id="PF02687">
    <property type="entry name" value="FtsX"/>
    <property type="match status" value="1"/>
</dbReference>
<dbReference type="InterPro" id="IPR040690">
    <property type="entry name" value="FtsX_ECD"/>
</dbReference>
<sequence>MKIKTFKYFFKESISNIIKNRVMSFASITTVAAALFVLGIFMLLVANVNKMVTSVEDKVEIKAFLNDDVTTLKQNEIESEIKKIPAVKSIVFESKEDALEKFKNQLGENKDLANGLDLKNPLPASFIIKVDKVENVADTSNKIAKMEGIYKVKDGRDILDKVIRVINFIKASSLALIVILGAVGIFLISNTIRLTVYARKKEIGIMKYIGATDWFIRWPFLFEGMFLGLFGAIISILLLKFGYSYVVKVVATDVVIFSLIPAEYIINTLAWQFSIVGIVIGGLGSLISLRRFLVL</sequence>
<dbReference type="PIRSF" id="PIRSF003097">
    <property type="entry name" value="FtsX"/>
    <property type="match status" value="1"/>
</dbReference>
<evidence type="ECO:0000256" key="7">
    <source>
        <dbReference type="ARBA" id="ARBA00022989"/>
    </source>
</evidence>
<evidence type="ECO:0000313" key="15">
    <source>
        <dbReference type="Proteomes" id="UP000019681"/>
    </source>
</evidence>
<dbReference type="InterPro" id="IPR003838">
    <property type="entry name" value="ABC3_permease_C"/>
</dbReference>
<dbReference type="OrthoDB" id="9812531at2"/>
<evidence type="ECO:0000256" key="9">
    <source>
        <dbReference type="ARBA" id="ARBA00023306"/>
    </source>
</evidence>
<evidence type="ECO:0000256" key="11">
    <source>
        <dbReference type="SAM" id="Phobius"/>
    </source>
</evidence>
<dbReference type="Proteomes" id="UP000019681">
    <property type="component" value="Unassembled WGS sequence"/>
</dbReference>
<feature type="transmembrane region" description="Helical" evidence="11">
    <location>
        <begin position="174"/>
        <end position="197"/>
    </location>
</feature>
<evidence type="ECO:0000259" key="12">
    <source>
        <dbReference type="Pfam" id="PF02687"/>
    </source>
</evidence>
<dbReference type="Pfam" id="PF18075">
    <property type="entry name" value="FtsX_ECD"/>
    <property type="match status" value="1"/>
</dbReference>
<keyword evidence="6 11" id="KW-0812">Transmembrane</keyword>
<dbReference type="GO" id="GO:0051301">
    <property type="term" value="P:cell division"/>
    <property type="evidence" value="ECO:0007669"/>
    <property type="project" value="UniProtKB-KW"/>
</dbReference>
<feature type="domain" description="ABC3 transporter permease C-terminal" evidence="12">
    <location>
        <begin position="176"/>
        <end position="291"/>
    </location>
</feature>
<keyword evidence="4 10" id="KW-1003">Cell membrane</keyword>
<name>A0A017RY20_9CLOT</name>
<keyword evidence="5 10" id="KW-0132">Cell division</keyword>
<evidence type="ECO:0000256" key="5">
    <source>
        <dbReference type="ARBA" id="ARBA00022618"/>
    </source>
</evidence>
<evidence type="ECO:0000256" key="4">
    <source>
        <dbReference type="ARBA" id="ARBA00022475"/>
    </source>
</evidence>
<dbReference type="Gene3D" id="3.30.70.3040">
    <property type="match status" value="1"/>
</dbReference>
<organism evidence="14 15">
    <name type="scientific">Fervidicella metallireducens AeB</name>
    <dbReference type="NCBI Taxonomy" id="1403537"/>
    <lineage>
        <taxon>Bacteria</taxon>
        <taxon>Bacillati</taxon>
        <taxon>Bacillota</taxon>
        <taxon>Clostridia</taxon>
        <taxon>Eubacteriales</taxon>
        <taxon>Clostridiaceae</taxon>
        <taxon>Fervidicella</taxon>
    </lineage>
</organism>
<comment type="subcellular location">
    <subcellularLocation>
        <location evidence="1">Cell membrane</location>
        <topology evidence="1">Multi-pass membrane protein</topology>
    </subcellularLocation>
</comment>
<feature type="transmembrane region" description="Helical" evidence="11">
    <location>
        <begin position="21"/>
        <end position="46"/>
    </location>
</feature>
<feature type="transmembrane region" description="Helical" evidence="11">
    <location>
        <begin position="273"/>
        <end position="293"/>
    </location>
</feature>
<comment type="similarity">
    <text evidence="2 10">Belongs to the ABC-4 integral membrane protein family. FtsX subfamily.</text>
</comment>
<reference evidence="14 15" key="1">
    <citation type="journal article" date="2014" name="Genome Announc.">
        <title>Draft Genome Sequence of Fervidicella metallireducens Strain AeBT, an Iron-Reducing Thermoanaerobe from the Great Artesian Basin.</title>
        <authorList>
            <person name="Patel B.K."/>
        </authorList>
    </citation>
    <scope>NUCLEOTIDE SEQUENCE [LARGE SCALE GENOMIC DNA]</scope>
    <source>
        <strain evidence="14 15">AeB</strain>
    </source>
</reference>
<protein>
    <recommendedName>
        <fullName evidence="3 10">Cell division protein FtsX</fullName>
    </recommendedName>
</protein>
<accession>A0A017RY20</accession>
<dbReference type="PANTHER" id="PTHR47755">
    <property type="entry name" value="CELL DIVISION PROTEIN FTSX"/>
    <property type="match status" value="1"/>
</dbReference>
<dbReference type="RefSeq" id="WP_035378884.1">
    <property type="nucleotide sequence ID" value="NZ_AZQP01000012.1"/>
</dbReference>
<keyword evidence="15" id="KW-1185">Reference proteome</keyword>
<dbReference type="GO" id="GO:0005886">
    <property type="term" value="C:plasma membrane"/>
    <property type="evidence" value="ECO:0007669"/>
    <property type="project" value="UniProtKB-SubCell"/>
</dbReference>
<keyword evidence="8 10" id="KW-0472">Membrane</keyword>
<feature type="domain" description="FtsX extracellular" evidence="13">
    <location>
        <begin position="59"/>
        <end position="152"/>
    </location>
</feature>
<dbReference type="EMBL" id="AZQP01000012">
    <property type="protein sequence ID" value="EYE88845.1"/>
    <property type="molecule type" value="Genomic_DNA"/>
</dbReference>
<dbReference type="NCBIfam" id="NF038347">
    <property type="entry name" value="FtsX_Gpos"/>
    <property type="match status" value="1"/>
</dbReference>
<evidence type="ECO:0000256" key="1">
    <source>
        <dbReference type="ARBA" id="ARBA00004651"/>
    </source>
</evidence>
<evidence type="ECO:0000256" key="2">
    <source>
        <dbReference type="ARBA" id="ARBA00007379"/>
    </source>
</evidence>
<feature type="transmembrane region" description="Helical" evidence="11">
    <location>
        <begin position="245"/>
        <end position="266"/>
    </location>
</feature>
<evidence type="ECO:0000256" key="10">
    <source>
        <dbReference type="PIRNR" id="PIRNR003097"/>
    </source>
</evidence>
<proteinExistence type="inferred from homology"/>
<dbReference type="InterPro" id="IPR004513">
    <property type="entry name" value="FtsX"/>
</dbReference>
<dbReference type="AlphaFoldDB" id="A0A017RY20"/>
<dbReference type="InterPro" id="IPR058204">
    <property type="entry name" value="FtsX_firmicutes-type"/>
</dbReference>
<evidence type="ECO:0000256" key="6">
    <source>
        <dbReference type="ARBA" id="ARBA00022692"/>
    </source>
</evidence>